<evidence type="ECO:0000313" key="1">
    <source>
        <dbReference type="EMBL" id="KIK59949.1"/>
    </source>
</evidence>
<evidence type="ECO:0000313" key="2">
    <source>
        <dbReference type="Proteomes" id="UP000053593"/>
    </source>
</evidence>
<dbReference type="AlphaFoldDB" id="A0A0D0CBS7"/>
<keyword evidence="2" id="KW-1185">Reference proteome</keyword>
<gene>
    <name evidence="1" type="ORF">GYMLUDRAFT_616257</name>
</gene>
<protein>
    <submittedName>
        <fullName evidence="1">Uncharacterized protein</fullName>
    </submittedName>
</protein>
<name>A0A0D0CBS7_9AGAR</name>
<dbReference type="HOGENOM" id="CLU_3106571_0_0_1"/>
<organism evidence="1 2">
    <name type="scientific">Collybiopsis luxurians FD-317 M1</name>
    <dbReference type="NCBI Taxonomy" id="944289"/>
    <lineage>
        <taxon>Eukaryota</taxon>
        <taxon>Fungi</taxon>
        <taxon>Dikarya</taxon>
        <taxon>Basidiomycota</taxon>
        <taxon>Agaricomycotina</taxon>
        <taxon>Agaricomycetes</taxon>
        <taxon>Agaricomycetidae</taxon>
        <taxon>Agaricales</taxon>
        <taxon>Marasmiineae</taxon>
        <taxon>Omphalotaceae</taxon>
        <taxon>Collybiopsis</taxon>
        <taxon>Collybiopsis luxurians</taxon>
    </lineage>
</organism>
<dbReference type="EMBL" id="KN834777">
    <property type="protein sequence ID" value="KIK59949.1"/>
    <property type="molecule type" value="Genomic_DNA"/>
</dbReference>
<dbReference type="Proteomes" id="UP000053593">
    <property type="component" value="Unassembled WGS sequence"/>
</dbReference>
<proteinExistence type="predicted"/>
<sequence>MVAHLHCIVERIGAGGTGVPAPVTSVFFTRAPTLMSLTRPDAFFWMTRSPI</sequence>
<reference evidence="1 2" key="1">
    <citation type="submission" date="2014-04" db="EMBL/GenBank/DDBJ databases">
        <title>Evolutionary Origins and Diversification of the Mycorrhizal Mutualists.</title>
        <authorList>
            <consortium name="DOE Joint Genome Institute"/>
            <consortium name="Mycorrhizal Genomics Consortium"/>
            <person name="Kohler A."/>
            <person name="Kuo A."/>
            <person name="Nagy L.G."/>
            <person name="Floudas D."/>
            <person name="Copeland A."/>
            <person name="Barry K.W."/>
            <person name="Cichocki N."/>
            <person name="Veneault-Fourrey C."/>
            <person name="LaButti K."/>
            <person name="Lindquist E.A."/>
            <person name="Lipzen A."/>
            <person name="Lundell T."/>
            <person name="Morin E."/>
            <person name="Murat C."/>
            <person name="Riley R."/>
            <person name="Ohm R."/>
            <person name="Sun H."/>
            <person name="Tunlid A."/>
            <person name="Henrissat B."/>
            <person name="Grigoriev I.V."/>
            <person name="Hibbett D.S."/>
            <person name="Martin F."/>
        </authorList>
    </citation>
    <scope>NUCLEOTIDE SEQUENCE [LARGE SCALE GENOMIC DNA]</scope>
    <source>
        <strain evidence="1 2">FD-317 M1</strain>
    </source>
</reference>
<accession>A0A0D0CBS7</accession>